<comment type="caution">
    <text evidence="3">The sequence shown here is derived from an EMBL/GenBank/DDBJ whole genome shotgun (WGS) entry which is preliminary data.</text>
</comment>
<evidence type="ECO:0000313" key="4">
    <source>
        <dbReference type="Proteomes" id="UP001596337"/>
    </source>
</evidence>
<feature type="domain" description="UspA" evidence="2">
    <location>
        <begin position="12"/>
        <end position="148"/>
    </location>
</feature>
<dbReference type="InterPro" id="IPR014729">
    <property type="entry name" value="Rossmann-like_a/b/a_fold"/>
</dbReference>
<organism evidence="3 4">
    <name type="scientific">Haloechinothrix salitolerans</name>
    <dbReference type="NCBI Taxonomy" id="926830"/>
    <lineage>
        <taxon>Bacteria</taxon>
        <taxon>Bacillati</taxon>
        <taxon>Actinomycetota</taxon>
        <taxon>Actinomycetes</taxon>
        <taxon>Pseudonocardiales</taxon>
        <taxon>Pseudonocardiaceae</taxon>
        <taxon>Haloechinothrix</taxon>
    </lineage>
</organism>
<evidence type="ECO:0000256" key="1">
    <source>
        <dbReference type="ARBA" id="ARBA00008791"/>
    </source>
</evidence>
<dbReference type="RefSeq" id="WP_345392540.1">
    <property type="nucleotide sequence ID" value="NZ_BAABLA010000011.1"/>
</dbReference>
<evidence type="ECO:0000313" key="3">
    <source>
        <dbReference type="EMBL" id="MFC6868558.1"/>
    </source>
</evidence>
<dbReference type="PANTHER" id="PTHR46268:SF6">
    <property type="entry name" value="UNIVERSAL STRESS PROTEIN UP12"/>
    <property type="match status" value="1"/>
</dbReference>
<accession>A0ABW2C090</accession>
<dbReference type="EMBL" id="JBHSXX010000001">
    <property type="protein sequence ID" value="MFC6868558.1"/>
    <property type="molecule type" value="Genomic_DNA"/>
</dbReference>
<dbReference type="SUPFAM" id="SSF52402">
    <property type="entry name" value="Adenine nucleotide alpha hydrolases-like"/>
    <property type="match status" value="2"/>
</dbReference>
<dbReference type="PANTHER" id="PTHR46268">
    <property type="entry name" value="STRESS RESPONSE PROTEIN NHAX"/>
    <property type="match status" value="1"/>
</dbReference>
<sequence>MTNVSDTAAHHDIVAGVDGSDSSLWAVHWAALEARRHAAPLRLVHVCHPPPIRHGRVALPRGVAEALADCGKEYLSEAEHLVAEVTPDVVVRSEQREGHPAEEMIDASDSARLIVIGSRGVGGFTSLLVGSVALTVAAGARCPVVVTPAAKERDRDDYAHTERGPVAVGVGRGPLSDAALGFGFEAAAVRGVDLMAVHVWNEATIETGWPDYPMRLSEQDVVDAEHRLLAERLAGWRERYPDVDVDSRVRRGKPAKCLLSEARAAQLIVVGTSGKSALAGLSLGSTSQSVLHHAHCPVAMVRSTVG</sequence>
<dbReference type="Gene3D" id="3.40.50.620">
    <property type="entry name" value="HUPs"/>
    <property type="match status" value="2"/>
</dbReference>
<dbReference type="Pfam" id="PF00582">
    <property type="entry name" value="Usp"/>
    <property type="match status" value="2"/>
</dbReference>
<dbReference type="InterPro" id="IPR006015">
    <property type="entry name" value="Universal_stress_UspA"/>
</dbReference>
<evidence type="ECO:0000259" key="2">
    <source>
        <dbReference type="Pfam" id="PF00582"/>
    </source>
</evidence>
<proteinExistence type="inferred from homology"/>
<dbReference type="InterPro" id="IPR006016">
    <property type="entry name" value="UspA"/>
</dbReference>
<comment type="similarity">
    <text evidence="1">Belongs to the universal stress protein A family.</text>
</comment>
<feature type="domain" description="UspA" evidence="2">
    <location>
        <begin position="165"/>
        <end position="302"/>
    </location>
</feature>
<dbReference type="Proteomes" id="UP001596337">
    <property type="component" value="Unassembled WGS sequence"/>
</dbReference>
<dbReference type="PRINTS" id="PR01438">
    <property type="entry name" value="UNVRSLSTRESS"/>
</dbReference>
<keyword evidence="4" id="KW-1185">Reference proteome</keyword>
<name>A0ABW2C090_9PSEU</name>
<reference evidence="4" key="1">
    <citation type="journal article" date="2019" name="Int. J. Syst. Evol. Microbiol.">
        <title>The Global Catalogue of Microorganisms (GCM) 10K type strain sequencing project: providing services to taxonomists for standard genome sequencing and annotation.</title>
        <authorList>
            <consortium name="The Broad Institute Genomics Platform"/>
            <consortium name="The Broad Institute Genome Sequencing Center for Infectious Disease"/>
            <person name="Wu L."/>
            <person name="Ma J."/>
        </authorList>
    </citation>
    <scope>NUCLEOTIDE SEQUENCE [LARGE SCALE GENOMIC DNA]</scope>
    <source>
        <strain evidence="4">KCTC 32255</strain>
    </source>
</reference>
<protein>
    <submittedName>
        <fullName evidence="3">Universal stress protein</fullName>
    </submittedName>
</protein>
<gene>
    <name evidence="3" type="ORF">ACFQGD_15575</name>
</gene>